<organism evidence="2 3">
    <name type="scientific">Sphingomonas qomolangmaensis</name>
    <dbReference type="NCBI Taxonomy" id="2918765"/>
    <lineage>
        <taxon>Bacteria</taxon>
        <taxon>Pseudomonadati</taxon>
        <taxon>Pseudomonadota</taxon>
        <taxon>Alphaproteobacteria</taxon>
        <taxon>Sphingomonadales</taxon>
        <taxon>Sphingomonadaceae</taxon>
        <taxon>Sphingomonas</taxon>
    </lineage>
</organism>
<dbReference type="Proteomes" id="UP001058533">
    <property type="component" value="Chromosome"/>
</dbReference>
<proteinExistence type="predicted"/>
<dbReference type="EMBL" id="CP101740">
    <property type="protein sequence ID" value="UUL83441.1"/>
    <property type="molecule type" value="Genomic_DNA"/>
</dbReference>
<gene>
    <name evidence="2" type="ORF">NMP03_04220</name>
</gene>
<evidence type="ECO:0000313" key="3">
    <source>
        <dbReference type="Proteomes" id="UP001058533"/>
    </source>
</evidence>
<accession>A0ABY5LBY2</accession>
<reference evidence="2" key="1">
    <citation type="submission" date="2022-07" db="EMBL/GenBank/DDBJ databases">
        <title>Sphingomonas sp. nov., a novel bacterium isolated from the north slope of the Mount Everest.</title>
        <authorList>
            <person name="Cui X."/>
            <person name="Liu Y."/>
        </authorList>
    </citation>
    <scope>NUCLEOTIDE SEQUENCE</scope>
    <source>
        <strain evidence="2">S5-59</strain>
    </source>
</reference>
<evidence type="ECO:0000313" key="2">
    <source>
        <dbReference type="EMBL" id="UUL83441.1"/>
    </source>
</evidence>
<evidence type="ECO:0000256" key="1">
    <source>
        <dbReference type="SAM" id="MobiDB-lite"/>
    </source>
</evidence>
<feature type="region of interest" description="Disordered" evidence="1">
    <location>
        <begin position="113"/>
        <end position="134"/>
    </location>
</feature>
<dbReference type="RefSeq" id="WP_256507280.1">
    <property type="nucleotide sequence ID" value="NZ_CP101740.1"/>
</dbReference>
<name>A0ABY5LBY2_9SPHN</name>
<keyword evidence="3" id="KW-1185">Reference proteome</keyword>
<protein>
    <submittedName>
        <fullName evidence="2">Uncharacterized protein</fullName>
    </submittedName>
</protein>
<sequence length="197" mass="21674">MKYVTSKAAIESMLEAGVPFEEASDAIVLRAQAASLEYDANRILIYDEDGGGPWYKEASVPSEFWMKGPWPLAAWKTGEFRSLTSIRGRVLVVSGMKFEEDGIASLAAELGRSGSSLSAPSVDRKRSPGRPPKASWPDFAEELAMYFHEFGLPVQTTGEIASVHNAIANRLALRGIEGPDPRQTNDLIRRTIDRMRS</sequence>